<protein>
    <recommendedName>
        <fullName evidence="1">Spermatogenesis-associated protein 20-like TRX domain-containing protein</fullName>
    </recommendedName>
</protein>
<dbReference type="PIRSF" id="PIRSF006402">
    <property type="entry name" value="UCP006402_thioredoxin"/>
    <property type="match status" value="1"/>
</dbReference>
<reference evidence="2 3" key="1">
    <citation type="submission" date="2016-10" db="EMBL/GenBank/DDBJ databases">
        <authorList>
            <person name="de Groot N.N."/>
        </authorList>
    </citation>
    <scope>NUCLEOTIDE SEQUENCE [LARGE SCALE GENOMIC DNA]</scope>
    <source>
        <strain evidence="2 3">GAS232</strain>
    </source>
</reference>
<accession>A0A1G7IPD5</accession>
<dbReference type="AlphaFoldDB" id="A0A1G7IPD5"/>
<evidence type="ECO:0000313" key="3">
    <source>
        <dbReference type="Proteomes" id="UP000182427"/>
    </source>
</evidence>
<dbReference type="CDD" id="cd02955">
    <property type="entry name" value="SSP411"/>
    <property type="match status" value="1"/>
</dbReference>
<feature type="domain" description="Spermatogenesis-associated protein 20-like TRX" evidence="1">
    <location>
        <begin position="7"/>
        <end position="167"/>
    </location>
</feature>
<dbReference type="PANTHER" id="PTHR42899:SF1">
    <property type="entry name" value="SPERMATOGENESIS-ASSOCIATED PROTEIN 20"/>
    <property type="match status" value="1"/>
</dbReference>
<name>A0A1G7IPD5_9BACT</name>
<dbReference type="RefSeq" id="WP_083344601.1">
    <property type="nucleotide sequence ID" value="NZ_LT629690.1"/>
</dbReference>
<evidence type="ECO:0000313" key="2">
    <source>
        <dbReference type="EMBL" id="SDF14406.1"/>
    </source>
</evidence>
<dbReference type="InterPro" id="IPR004879">
    <property type="entry name" value="Ssp411-like_TRX"/>
</dbReference>
<proteinExistence type="predicted"/>
<dbReference type="InterPro" id="IPR008928">
    <property type="entry name" value="6-hairpin_glycosidase_sf"/>
</dbReference>
<dbReference type="InterPro" id="IPR036249">
    <property type="entry name" value="Thioredoxin-like_sf"/>
</dbReference>
<dbReference type="Gene3D" id="3.40.30.10">
    <property type="entry name" value="Glutaredoxin"/>
    <property type="match status" value="1"/>
</dbReference>
<dbReference type="Gene3D" id="1.50.10.20">
    <property type="match status" value="1"/>
</dbReference>
<dbReference type="Pfam" id="PF03190">
    <property type="entry name" value="Thioredox_DsbH"/>
    <property type="match status" value="1"/>
</dbReference>
<dbReference type="PANTHER" id="PTHR42899">
    <property type="entry name" value="SPERMATOGENESIS-ASSOCIATED PROTEIN 20"/>
    <property type="match status" value="1"/>
</dbReference>
<dbReference type="GO" id="GO:0005975">
    <property type="term" value="P:carbohydrate metabolic process"/>
    <property type="evidence" value="ECO:0007669"/>
    <property type="project" value="InterPro"/>
</dbReference>
<dbReference type="Proteomes" id="UP000182427">
    <property type="component" value="Chromosome I"/>
</dbReference>
<organism evidence="2 3">
    <name type="scientific">Terriglobus roseus</name>
    <dbReference type="NCBI Taxonomy" id="392734"/>
    <lineage>
        <taxon>Bacteria</taxon>
        <taxon>Pseudomonadati</taxon>
        <taxon>Acidobacteriota</taxon>
        <taxon>Terriglobia</taxon>
        <taxon>Terriglobales</taxon>
        <taxon>Acidobacteriaceae</taxon>
        <taxon>Terriglobus</taxon>
    </lineage>
</organism>
<dbReference type="InterPro" id="IPR024705">
    <property type="entry name" value="Ssp411"/>
</dbReference>
<sequence length="706" mass="77747">MSEIVANALSSSSSSYLRSAMHQPVQWLPWGPEAFERALAEDKPVLLDVGAVWCHWCHVMDRESYENTETAALINEHFIAVKVDRDERPDVDTRYQAAVAAISGQGGWPLTAFLTPDGRPYFGGTYFPPEERYGRPSFRRVLMTMAASYQNQREDVFESASSVMEAIEQGETFSGAMSDLERDGAGIALLHRMMDSALKQFDPVHGGFGSEPKFLHPGAITMLTDAASRGEANAAQCAEAVLTTLKKMARGGIYDQLGGGFHRYSVDERWIVPHFEKMSYDNSEMLRSYCHAFQTFADAECAAAARGIIQWMDEWLCDRERGGFFASQDADQSLDDDGNYFTWTRAEAAEVLTPEELKFAEVYYDIGAVGDMHHDTSRNVLFRPMTLEKAAEHAGVDATLAPMMLKMVRAKLYQARLKRPTPLIDRTLYIGWNAMCISAFVTAGRALQMPKAIAFAKKSLDRVLAAALQDGVVSHVVAYAENVNAAANVPGVLDDSVFLAHACLDVWETCGEQAYYLAAEQIAETLLRRFYDGRGGGFYDTPSDAAELIGALITRRKPIQDAPTPAGNPAAAMLLLRLHELSGKQVYRDNAQETLETFAGIVEHFGLYAATFALALGQFSRPPVQVVIVGDGEEAARLELIALTPFAVNRTVIRVKAEQMDALPPALMETVAKMPREEGVYALVCSGMTCHPPIRDVEELITALQA</sequence>
<dbReference type="Gene3D" id="1.50.10.10">
    <property type="match status" value="1"/>
</dbReference>
<keyword evidence="3" id="KW-1185">Reference proteome</keyword>
<dbReference type="OrthoDB" id="9762614at2"/>
<dbReference type="SUPFAM" id="SSF48208">
    <property type="entry name" value="Six-hairpin glycosidases"/>
    <property type="match status" value="1"/>
</dbReference>
<evidence type="ECO:0000259" key="1">
    <source>
        <dbReference type="Pfam" id="PF03190"/>
    </source>
</evidence>
<dbReference type="InterPro" id="IPR012341">
    <property type="entry name" value="6hp_glycosidase-like_sf"/>
</dbReference>
<gene>
    <name evidence="2" type="ORF">SAMN05444167_1520</name>
</gene>
<dbReference type="EMBL" id="LT629690">
    <property type="protein sequence ID" value="SDF14406.1"/>
    <property type="molecule type" value="Genomic_DNA"/>
</dbReference>
<dbReference type="SUPFAM" id="SSF52833">
    <property type="entry name" value="Thioredoxin-like"/>
    <property type="match status" value="1"/>
</dbReference>